<dbReference type="InterPro" id="IPR036871">
    <property type="entry name" value="PX_dom_sf"/>
</dbReference>
<dbReference type="AlphaFoldDB" id="A0A7I8VN23"/>
<sequence length="559" mass="63151">MVRKYEKERVCEWFKTLEAPERIELMCSLIQHCHPLEVRFFGTCIEDMARKDFLSLRADETNANKLDVVNKLNDINDQHVRSQLILYLSLMHTTNSKCANVFYETLNSIDLSAYADMPSKCTEGEVHEDNKKHLQDVIMAYTLAGNHPAISVGQRQVMKGRMEALDRILKKCCTGKRMNDRNSAKSPVEPIRWVNRVEVTKFDQSRRIFYLNVSWSDGSQKEIIKSHADMHQLQTELIIRYPVESSDLLLEVGPSASEMDVVTDVLRNLHKLPFHILSHKIIAQRFDSSYTENVRSPRKQNSKSDFLNVEQNSSSPSVSPASSVESNLNIAPNIYELLKTNRLTKYASKLQDFTLSELKEKSKDDFLNLGITSGASEKLFKIFQDAQQNGDLTDNEATASGFTLVPSSMRTVGTTNLSMSNMVIQRPNYTATNSTTSSPAPLTSSSPHPDSPVVMVWPRPGASNGILQPPYHSAIQPNGIPQFHTDFLPYYFPYYSSPQVRPSARHSSGRGANINKSNTCFNCGQFGHKASVCQSRTMDDMTTTSRYQLRPQPKQEEDS</sequence>
<dbReference type="Gene3D" id="1.10.150.50">
    <property type="entry name" value="Transcription Factor, Ets-1"/>
    <property type="match status" value="1"/>
</dbReference>
<comment type="caution">
    <text evidence="4">The sequence shown here is derived from an EMBL/GenBank/DDBJ whole genome shotgun (WGS) entry which is preliminary data.</text>
</comment>
<dbReference type="GO" id="GO:0035091">
    <property type="term" value="F:phosphatidylinositol binding"/>
    <property type="evidence" value="ECO:0007669"/>
    <property type="project" value="InterPro"/>
</dbReference>
<accession>A0A7I8VN23</accession>
<dbReference type="Pfam" id="PF25479">
    <property type="entry name" value="Vts1"/>
    <property type="match status" value="1"/>
</dbReference>
<evidence type="ECO:0000313" key="4">
    <source>
        <dbReference type="EMBL" id="CAD5117127.1"/>
    </source>
</evidence>
<dbReference type="InterPro" id="IPR013761">
    <property type="entry name" value="SAM/pointed_sf"/>
</dbReference>
<dbReference type="InterPro" id="IPR058599">
    <property type="entry name" value="PHAT_Smg/ZCCHC2-like"/>
</dbReference>
<dbReference type="PROSITE" id="PS50158">
    <property type="entry name" value="ZF_CCHC"/>
    <property type="match status" value="1"/>
</dbReference>
<dbReference type="SUPFAM" id="SSF64268">
    <property type="entry name" value="PX domain"/>
    <property type="match status" value="1"/>
</dbReference>
<evidence type="ECO:0000256" key="2">
    <source>
        <dbReference type="SAM" id="MobiDB-lite"/>
    </source>
</evidence>
<evidence type="ECO:0000259" key="3">
    <source>
        <dbReference type="PROSITE" id="PS50158"/>
    </source>
</evidence>
<evidence type="ECO:0000313" key="5">
    <source>
        <dbReference type="Proteomes" id="UP000549394"/>
    </source>
</evidence>
<dbReference type="InterPro" id="IPR036875">
    <property type="entry name" value="Znf_CCHC_sf"/>
</dbReference>
<reference evidence="4 5" key="1">
    <citation type="submission" date="2020-08" db="EMBL/GenBank/DDBJ databases">
        <authorList>
            <person name="Hejnol A."/>
        </authorList>
    </citation>
    <scope>NUCLEOTIDE SEQUENCE [LARGE SCALE GENOMIC DNA]</scope>
</reference>
<feature type="compositionally biased region" description="Polar residues" evidence="2">
    <location>
        <begin position="303"/>
        <end position="312"/>
    </location>
</feature>
<keyword evidence="1" id="KW-0863">Zinc-finger</keyword>
<feature type="compositionally biased region" description="Low complexity" evidence="2">
    <location>
        <begin position="430"/>
        <end position="448"/>
    </location>
</feature>
<dbReference type="Gene3D" id="4.10.60.10">
    <property type="entry name" value="Zinc finger, CCHC-type"/>
    <property type="match status" value="1"/>
</dbReference>
<dbReference type="EMBL" id="CAJFCJ010000007">
    <property type="protein sequence ID" value="CAD5117127.1"/>
    <property type="molecule type" value="Genomic_DNA"/>
</dbReference>
<organism evidence="4 5">
    <name type="scientific">Dimorphilus gyrociliatus</name>
    <dbReference type="NCBI Taxonomy" id="2664684"/>
    <lineage>
        <taxon>Eukaryota</taxon>
        <taxon>Metazoa</taxon>
        <taxon>Spiralia</taxon>
        <taxon>Lophotrochozoa</taxon>
        <taxon>Annelida</taxon>
        <taxon>Polychaeta</taxon>
        <taxon>Polychaeta incertae sedis</taxon>
        <taxon>Dinophilidae</taxon>
        <taxon>Dimorphilus</taxon>
    </lineage>
</organism>
<dbReference type="PANTHER" id="PTHR16195:SF16">
    <property type="entry name" value="ZINC FINGER CCHC DOMAIN-CONTAINING PROTEIN 14"/>
    <property type="match status" value="1"/>
</dbReference>
<dbReference type="GO" id="GO:0008270">
    <property type="term" value="F:zinc ion binding"/>
    <property type="evidence" value="ECO:0007669"/>
    <property type="project" value="UniProtKB-KW"/>
</dbReference>
<dbReference type="SUPFAM" id="SSF57756">
    <property type="entry name" value="Retrovirus zinc finger-like domains"/>
    <property type="match status" value="1"/>
</dbReference>
<dbReference type="InterPro" id="IPR042344">
    <property type="entry name" value="ZCCHC14"/>
</dbReference>
<dbReference type="InterPro" id="IPR057327">
    <property type="entry name" value="Vts1_dom"/>
</dbReference>
<dbReference type="Gene3D" id="3.30.1520.10">
    <property type="entry name" value="Phox-like domain"/>
    <property type="match status" value="1"/>
</dbReference>
<feature type="region of interest" description="Disordered" evidence="2">
    <location>
        <begin position="292"/>
        <end position="324"/>
    </location>
</feature>
<dbReference type="InterPro" id="IPR001878">
    <property type="entry name" value="Znf_CCHC"/>
</dbReference>
<dbReference type="GO" id="GO:0003676">
    <property type="term" value="F:nucleic acid binding"/>
    <property type="evidence" value="ECO:0007669"/>
    <property type="project" value="InterPro"/>
</dbReference>
<dbReference type="OrthoDB" id="6361509at2759"/>
<keyword evidence="1" id="KW-0479">Metal-binding</keyword>
<dbReference type="Pfam" id="PF26034">
    <property type="entry name" value="PHAT_SMAUG"/>
    <property type="match status" value="1"/>
</dbReference>
<feature type="compositionally biased region" description="Low complexity" evidence="2">
    <location>
        <begin position="313"/>
        <end position="324"/>
    </location>
</feature>
<evidence type="ECO:0000256" key="1">
    <source>
        <dbReference type="PROSITE-ProRule" id="PRU00047"/>
    </source>
</evidence>
<gene>
    <name evidence="4" type="ORF">DGYR_LOCUS5685</name>
</gene>
<dbReference type="SMART" id="SM00343">
    <property type="entry name" value="ZnF_C2HC"/>
    <property type="match status" value="1"/>
</dbReference>
<dbReference type="Proteomes" id="UP000549394">
    <property type="component" value="Unassembled WGS sequence"/>
</dbReference>
<keyword evidence="1" id="KW-0862">Zinc</keyword>
<feature type="region of interest" description="Disordered" evidence="2">
    <location>
        <begin position="430"/>
        <end position="450"/>
    </location>
</feature>
<name>A0A7I8VN23_9ANNE</name>
<dbReference type="PANTHER" id="PTHR16195">
    <property type="entry name" value="ZINC FINGER CCHC DOMAIN CONTAINING PROTEIN"/>
    <property type="match status" value="1"/>
</dbReference>
<feature type="domain" description="CCHC-type" evidence="3">
    <location>
        <begin position="520"/>
        <end position="535"/>
    </location>
</feature>
<protein>
    <submittedName>
        <fullName evidence="4">DgyrCDS5935</fullName>
    </submittedName>
</protein>
<keyword evidence="5" id="KW-1185">Reference proteome</keyword>
<proteinExistence type="predicted"/>